<proteinExistence type="predicted"/>
<sequence length="60" mass="6719">SDQSAVNSELSMKCRLKVPISVRGAKQLEKVFAQWKTGTSRPSLTPPAPHNHRHTFFSNN</sequence>
<name>A0AAE0ZF88_9GAST</name>
<comment type="caution">
    <text evidence="2">The sequence shown here is derived from an EMBL/GenBank/DDBJ whole genome shotgun (WGS) entry which is preliminary data.</text>
</comment>
<dbReference type="EMBL" id="JAWDGP010004103">
    <property type="protein sequence ID" value="KAK3767841.1"/>
    <property type="molecule type" value="Genomic_DNA"/>
</dbReference>
<feature type="non-terminal residue" evidence="2">
    <location>
        <position position="1"/>
    </location>
</feature>
<organism evidence="2 3">
    <name type="scientific">Elysia crispata</name>
    <name type="common">lettuce slug</name>
    <dbReference type="NCBI Taxonomy" id="231223"/>
    <lineage>
        <taxon>Eukaryota</taxon>
        <taxon>Metazoa</taxon>
        <taxon>Spiralia</taxon>
        <taxon>Lophotrochozoa</taxon>
        <taxon>Mollusca</taxon>
        <taxon>Gastropoda</taxon>
        <taxon>Heterobranchia</taxon>
        <taxon>Euthyneura</taxon>
        <taxon>Panpulmonata</taxon>
        <taxon>Sacoglossa</taxon>
        <taxon>Placobranchoidea</taxon>
        <taxon>Plakobranchidae</taxon>
        <taxon>Elysia</taxon>
    </lineage>
</organism>
<evidence type="ECO:0000313" key="3">
    <source>
        <dbReference type="Proteomes" id="UP001283361"/>
    </source>
</evidence>
<keyword evidence="3" id="KW-1185">Reference proteome</keyword>
<feature type="compositionally biased region" description="Basic residues" evidence="1">
    <location>
        <begin position="50"/>
        <end position="60"/>
    </location>
</feature>
<gene>
    <name evidence="2" type="ORF">RRG08_064796</name>
</gene>
<feature type="region of interest" description="Disordered" evidence="1">
    <location>
        <begin position="38"/>
        <end position="60"/>
    </location>
</feature>
<accession>A0AAE0ZF88</accession>
<dbReference type="AlphaFoldDB" id="A0AAE0ZF88"/>
<protein>
    <submittedName>
        <fullName evidence="2">Uncharacterized protein</fullName>
    </submittedName>
</protein>
<evidence type="ECO:0000256" key="1">
    <source>
        <dbReference type="SAM" id="MobiDB-lite"/>
    </source>
</evidence>
<dbReference type="Proteomes" id="UP001283361">
    <property type="component" value="Unassembled WGS sequence"/>
</dbReference>
<reference evidence="2" key="1">
    <citation type="journal article" date="2023" name="G3 (Bethesda)">
        <title>A reference genome for the long-term kleptoplast-retaining sea slug Elysia crispata morphotype clarki.</title>
        <authorList>
            <person name="Eastman K.E."/>
            <person name="Pendleton A.L."/>
            <person name="Shaikh M.A."/>
            <person name="Suttiyut T."/>
            <person name="Ogas R."/>
            <person name="Tomko P."/>
            <person name="Gavelis G."/>
            <person name="Widhalm J.R."/>
            <person name="Wisecaver J.H."/>
        </authorList>
    </citation>
    <scope>NUCLEOTIDE SEQUENCE</scope>
    <source>
        <strain evidence="2">ECLA1</strain>
    </source>
</reference>
<evidence type="ECO:0000313" key="2">
    <source>
        <dbReference type="EMBL" id="KAK3767841.1"/>
    </source>
</evidence>